<dbReference type="PANTHER" id="PTHR21621:SF0">
    <property type="entry name" value="BETA-CITRYLGLUTAMATE SYNTHASE B-RELATED"/>
    <property type="match status" value="1"/>
</dbReference>
<dbReference type="Pfam" id="PF21068">
    <property type="entry name" value="ATPgraspMvdD"/>
    <property type="match status" value="1"/>
</dbReference>
<dbReference type="GO" id="GO:0018169">
    <property type="term" value="F:ribosomal S6-glutamic acid ligase activity"/>
    <property type="evidence" value="ECO:0007669"/>
    <property type="project" value="TreeGrafter"/>
</dbReference>
<accession>A0A7H9AU10</accession>
<evidence type="ECO:0000313" key="4">
    <source>
        <dbReference type="Proteomes" id="UP000509302"/>
    </source>
</evidence>
<dbReference type="GO" id="GO:0046872">
    <property type="term" value="F:metal ion binding"/>
    <property type="evidence" value="ECO:0007669"/>
    <property type="project" value="InterPro"/>
</dbReference>
<sequence>MILIVTHREDYTADFLVNILNQRNIEYLRFNTDCIGLKHKISFTTKNDTKIAIDGISHFDSVWFRRVKVPTISFSSFEENDFYNKDYQSFFSNLWNTLSTNKWLSNPNNIFKAENKIFQLSVARKLGFPIPNTIISSDSVEIQQFSKENGKKIIIKPLYRSRFLADGEEKIVFTNSLKTNHVENESFVSFPMIFQNEIEKEYELRVTVVGKEIFAAKVDSQSDSDSKLDWRRKRLKFEPYNLPIDIQELALRLVSELGLGFGAIDLIKTKDGYVFLEINPNGQWVWIESDTGLKISDAIIQYLT</sequence>
<dbReference type="RefSeq" id="WP_179243222.1">
    <property type="nucleotide sequence ID" value="NZ_CP058595.1"/>
</dbReference>
<organism evidence="3 4">
    <name type="scientific">Costertonia aggregata</name>
    <dbReference type="NCBI Taxonomy" id="343403"/>
    <lineage>
        <taxon>Bacteria</taxon>
        <taxon>Pseudomonadati</taxon>
        <taxon>Bacteroidota</taxon>
        <taxon>Flavobacteriia</taxon>
        <taxon>Flavobacteriales</taxon>
        <taxon>Flavobacteriaceae</taxon>
        <taxon>Costertonia</taxon>
    </lineage>
</organism>
<dbReference type="GO" id="GO:0005737">
    <property type="term" value="C:cytoplasm"/>
    <property type="evidence" value="ECO:0007669"/>
    <property type="project" value="TreeGrafter"/>
</dbReference>
<dbReference type="GO" id="GO:0009432">
    <property type="term" value="P:SOS response"/>
    <property type="evidence" value="ECO:0007669"/>
    <property type="project" value="TreeGrafter"/>
</dbReference>
<dbReference type="SUPFAM" id="SSF56059">
    <property type="entry name" value="Glutathione synthetase ATP-binding domain-like"/>
    <property type="match status" value="1"/>
</dbReference>
<dbReference type="KEGG" id="cagg:HYG79_16815"/>
<evidence type="ECO:0000256" key="1">
    <source>
        <dbReference type="PROSITE-ProRule" id="PRU00409"/>
    </source>
</evidence>
<evidence type="ECO:0000259" key="2">
    <source>
        <dbReference type="PROSITE" id="PS50975"/>
    </source>
</evidence>
<keyword evidence="1" id="KW-0067">ATP-binding</keyword>
<dbReference type="AlphaFoldDB" id="A0A7H9AU10"/>
<dbReference type="EMBL" id="CP058595">
    <property type="protein sequence ID" value="QLG46944.1"/>
    <property type="molecule type" value="Genomic_DNA"/>
</dbReference>
<dbReference type="Proteomes" id="UP000509302">
    <property type="component" value="Chromosome"/>
</dbReference>
<dbReference type="Pfam" id="PF08443">
    <property type="entry name" value="RimK"/>
    <property type="match status" value="1"/>
</dbReference>
<dbReference type="GO" id="GO:0005524">
    <property type="term" value="F:ATP binding"/>
    <property type="evidence" value="ECO:0007669"/>
    <property type="project" value="UniProtKB-UniRule"/>
</dbReference>
<proteinExistence type="predicted"/>
<dbReference type="Gene3D" id="3.30.470.20">
    <property type="entry name" value="ATP-grasp fold, B domain"/>
    <property type="match status" value="1"/>
</dbReference>
<name>A0A7H9AU10_9FLAO</name>
<evidence type="ECO:0000313" key="3">
    <source>
        <dbReference type="EMBL" id="QLG46944.1"/>
    </source>
</evidence>
<dbReference type="PROSITE" id="PS50975">
    <property type="entry name" value="ATP_GRASP"/>
    <property type="match status" value="1"/>
</dbReference>
<dbReference type="InterPro" id="IPR011761">
    <property type="entry name" value="ATP-grasp"/>
</dbReference>
<reference evidence="3 4" key="1">
    <citation type="journal article" date="2006" name="Int. J. Syst. Evol. Microbiol.">
        <title>Costertonia aggregata gen. nov., sp. nov., a mesophilic marine bacterium of the family Flavobacteriaceae, isolated from a mature biofilm.</title>
        <authorList>
            <person name="Kwon K.K."/>
            <person name="Lee Y.K."/>
            <person name="Lee H.K."/>
        </authorList>
    </citation>
    <scope>NUCLEOTIDE SEQUENCE [LARGE SCALE GENOMIC DNA]</scope>
    <source>
        <strain evidence="3 4">KCCM 42265</strain>
    </source>
</reference>
<keyword evidence="4" id="KW-1185">Reference proteome</keyword>
<dbReference type="InterPro" id="IPR013651">
    <property type="entry name" value="ATP-grasp_RimK-type"/>
</dbReference>
<protein>
    <recommendedName>
        <fullName evidence="2">ATP-grasp domain-containing protein</fullName>
    </recommendedName>
</protein>
<keyword evidence="1" id="KW-0547">Nucleotide-binding</keyword>
<feature type="domain" description="ATP-grasp" evidence="2">
    <location>
        <begin position="120"/>
        <end position="304"/>
    </location>
</feature>
<dbReference type="InterPro" id="IPR048936">
    <property type="entry name" value="MvdD-like_ATPgrasp"/>
</dbReference>
<dbReference type="PANTHER" id="PTHR21621">
    <property type="entry name" value="RIBOSOMAL PROTEIN S6 MODIFICATION PROTEIN"/>
    <property type="match status" value="1"/>
</dbReference>
<gene>
    <name evidence="3" type="ORF">HYG79_16815</name>
</gene>